<sequence length="68" mass="6983">MKVGIVGCAGRMGQMLVREVLATSGCELCGGTESPGHLALGQDIAAHIGITPCGLEIRDDTPSLFQIS</sequence>
<name>A0A382AB75_9ZZZZ</name>
<gene>
    <name evidence="4" type="ORF">METZ01_LOCUS151111</name>
</gene>
<organism evidence="4">
    <name type="scientific">marine metagenome</name>
    <dbReference type="NCBI Taxonomy" id="408172"/>
    <lineage>
        <taxon>unclassified sequences</taxon>
        <taxon>metagenomes</taxon>
        <taxon>ecological metagenomes</taxon>
    </lineage>
</organism>
<feature type="non-terminal residue" evidence="4">
    <location>
        <position position="68"/>
    </location>
</feature>
<evidence type="ECO:0000259" key="3">
    <source>
        <dbReference type="Pfam" id="PF01113"/>
    </source>
</evidence>
<keyword evidence="1" id="KW-0521">NADP</keyword>
<protein>
    <recommendedName>
        <fullName evidence="3">Dihydrodipicolinate reductase N-terminal domain-containing protein</fullName>
    </recommendedName>
</protein>
<evidence type="ECO:0000256" key="1">
    <source>
        <dbReference type="ARBA" id="ARBA00022857"/>
    </source>
</evidence>
<dbReference type="InterPro" id="IPR036291">
    <property type="entry name" value="NAD(P)-bd_dom_sf"/>
</dbReference>
<dbReference type="GO" id="GO:0009089">
    <property type="term" value="P:lysine biosynthetic process via diaminopimelate"/>
    <property type="evidence" value="ECO:0007669"/>
    <property type="project" value="InterPro"/>
</dbReference>
<proteinExistence type="predicted"/>
<accession>A0A382AB75</accession>
<reference evidence="4" key="1">
    <citation type="submission" date="2018-05" db="EMBL/GenBank/DDBJ databases">
        <authorList>
            <person name="Lanie J.A."/>
            <person name="Ng W.-L."/>
            <person name="Kazmierczak K.M."/>
            <person name="Andrzejewski T.M."/>
            <person name="Davidsen T.M."/>
            <person name="Wayne K.J."/>
            <person name="Tettelin H."/>
            <person name="Glass J.I."/>
            <person name="Rusch D."/>
            <person name="Podicherti R."/>
            <person name="Tsui H.-C.T."/>
            <person name="Winkler M.E."/>
        </authorList>
    </citation>
    <scope>NUCLEOTIDE SEQUENCE</scope>
</reference>
<dbReference type="Pfam" id="PF01113">
    <property type="entry name" value="DapB_N"/>
    <property type="match status" value="1"/>
</dbReference>
<keyword evidence="2" id="KW-0560">Oxidoreductase</keyword>
<evidence type="ECO:0000256" key="2">
    <source>
        <dbReference type="ARBA" id="ARBA00023002"/>
    </source>
</evidence>
<feature type="domain" description="Dihydrodipicolinate reductase N-terminal" evidence="3">
    <location>
        <begin position="1"/>
        <end position="65"/>
    </location>
</feature>
<dbReference type="GO" id="GO:0008839">
    <property type="term" value="F:4-hydroxy-tetrahydrodipicolinate reductase"/>
    <property type="evidence" value="ECO:0007669"/>
    <property type="project" value="InterPro"/>
</dbReference>
<evidence type="ECO:0000313" key="4">
    <source>
        <dbReference type="EMBL" id="SVA98257.1"/>
    </source>
</evidence>
<dbReference type="EMBL" id="UINC01024506">
    <property type="protein sequence ID" value="SVA98257.1"/>
    <property type="molecule type" value="Genomic_DNA"/>
</dbReference>
<dbReference type="SUPFAM" id="SSF51735">
    <property type="entry name" value="NAD(P)-binding Rossmann-fold domains"/>
    <property type="match status" value="1"/>
</dbReference>
<dbReference type="InterPro" id="IPR000846">
    <property type="entry name" value="DapB_N"/>
</dbReference>
<dbReference type="Gene3D" id="3.40.50.720">
    <property type="entry name" value="NAD(P)-binding Rossmann-like Domain"/>
    <property type="match status" value="1"/>
</dbReference>
<dbReference type="AlphaFoldDB" id="A0A382AB75"/>